<evidence type="ECO:0000256" key="1">
    <source>
        <dbReference type="ARBA" id="ARBA00004496"/>
    </source>
</evidence>
<dbReference type="EMBL" id="NKXS01003900">
    <property type="protein sequence ID" value="PIN08129.1"/>
    <property type="molecule type" value="Genomic_DNA"/>
</dbReference>
<gene>
    <name evidence="5" type="ORF">CDL12_05519</name>
    <name evidence="4" type="ORF">CDL12_19296</name>
</gene>
<feature type="domain" description="WW" evidence="3">
    <location>
        <begin position="43"/>
        <end position="77"/>
    </location>
</feature>
<dbReference type="PANTHER" id="PTHR14791">
    <property type="entry name" value="BOMB/KIRA PROTEINS"/>
    <property type="match status" value="1"/>
</dbReference>
<comment type="subcellular location">
    <subcellularLocation>
        <location evidence="1">Cytoplasm</location>
    </subcellularLocation>
</comment>
<evidence type="ECO:0000256" key="2">
    <source>
        <dbReference type="ARBA" id="ARBA00022490"/>
    </source>
</evidence>
<sequence length="176" mass="20115">MISLQTSKEILAQESLSKKRKWDDDPREEILEKIKTFDPQTETSSPSEWQQCLDIKSGQIYFYNKRTNKRAMSDPRSSLAPHKKTPMSLELQLNLPSQSLGKNDSCTTLIHSRDNFVNSNPIRDVTGLTRSPSWLTFEGEQQEMVTAVCKKCFMLVMMCKSSPTCPNCKFNQQVDG</sequence>
<dbReference type="InterPro" id="IPR036020">
    <property type="entry name" value="WW_dom_sf"/>
</dbReference>
<dbReference type="InterPro" id="IPR001202">
    <property type="entry name" value="WW_dom"/>
</dbReference>
<dbReference type="InterPro" id="IPR051105">
    <property type="entry name" value="WWC/KIBRA_Hippo_Reg"/>
</dbReference>
<proteinExistence type="predicted"/>
<name>A0A2G9HW80_9LAMI</name>
<organism evidence="5 6">
    <name type="scientific">Handroanthus impetiginosus</name>
    <dbReference type="NCBI Taxonomy" id="429701"/>
    <lineage>
        <taxon>Eukaryota</taxon>
        <taxon>Viridiplantae</taxon>
        <taxon>Streptophyta</taxon>
        <taxon>Embryophyta</taxon>
        <taxon>Tracheophyta</taxon>
        <taxon>Spermatophyta</taxon>
        <taxon>Magnoliopsida</taxon>
        <taxon>eudicotyledons</taxon>
        <taxon>Gunneridae</taxon>
        <taxon>Pentapetalae</taxon>
        <taxon>asterids</taxon>
        <taxon>lamiids</taxon>
        <taxon>Lamiales</taxon>
        <taxon>Bignoniaceae</taxon>
        <taxon>Crescentiina</taxon>
        <taxon>Tabebuia alliance</taxon>
        <taxon>Handroanthus</taxon>
    </lineage>
</organism>
<dbReference type="Gene3D" id="2.20.70.10">
    <property type="match status" value="1"/>
</dbReference>
<dbReference type="PANTHER" id="PTHR14791:SF42">
    <property type="entry name" value="F16L1.2 PROTEIN"/>
    <property type="match status" value="1"/>
</dbReference>
<accession>A0A2G9HW80</accession>
<dbReference type="STRING" id="429701.A0A2G9HW80"/>
<reference evidence="5" key="3">
    <citation type="journal article" date="2018" name="Gigascience">
        <title>Genome assembly of the pink ipe (Handroanthus impetiginosus, Bignoniaceae), a highly-valued ecologically keystone neotropical timber forest tree.</title>
        <authorList>
            <person name="Silva-Junior O.B."/>
            <person name="Novaes E."/>
            <person name="Grattapaglia D."/>
            <person name="Collevatti R.G."/>
        </authorList>
    </citation>
    <scope>NUCLEOTIDE SEQUENCE [LARGE SCALE GENOMIC DNA]</scope>
    <source>
        <strain evidence="5">UFG-1</strain>
        <tissue evidence="5">Leaf</tissue>
    </source>
</reference>
<evidence type="ECO:0000259" key="3">
    <source>
        <dbReference type="PROSITE" id="PS50020"/>
    </source>
</evidence>
<dbReference type="GO" id="GO:0005737">
    <property type="term" value="C:cytoplasm"/>
    <property type="evidence" value="ECO:0007669"/>
    <property type="project" value="UniProtKB-SubCell"/>
</dbReference>
<reference evidence="6" key="2">
    <citation type="journal article" date="2018" name="Gigascience">
        <title>Genome assembly of the Pink Ipe (Handroanthus impetiginosus, Bignoniaceae), a highly valued, ecologically keystone Neotropical timber forest tree.</title>
        <authorList>
            <person name="Silva-Junior O.B."/>
            <person name="Grattapaglia D."/>
            <person name="Novaes E."/>
            <person name="Collevatti R.G."/>
        </authorList>
    </citation>
    <scope>NUCLEOTIDE SEQUENCE [LARGE SCALE GENOMIC DNA]</scope>
    <source>
        <strain evidence="6">cv. UFG-1</strain>
    </source>
</reference>
<evidence type="ECO:0000313" key="4">
    <source>
        <dbReference type="EMBL" id="PIN08129.1"/>
    </source>
</evidence>
<dbReference type="AlphaFoldDB" id="A0A2G9HW80"/>
<dbReference type="SUPFAM" id="SSF51045">
    <property type="entry name" value="WW domain"/>
    <property type="match status" value="1"/>
</dbReference>
<reference evidence="5" key="1">
    <citation type="submission" date="2017-07" db="EMBL/GenBank/DDBJ databases">
        <authorList>
            <person name="Sun Z.S."/>
            <person name="Albrecht U."/>
            <person name="Echele G."/>
            <person name="Lee C.C."/>
        </authorList>
    </citation>
    <scope>NUCLEOTIDE SEQUENCE</scope>
    <source>
        <strain evidence="5">UFG-1</strain>
        <tissue evidence="5">Leaf</tissue>
    </source>
</reference>
<dbReference type="OrthoDB" id="1424894at2759"/>
<evidence type="ECO:0000313" key="5">
    <source>
        <dbReference type="EMBL" id="PIN21781.1"/>
    </source>
</evidence>
<comment type="caution">
    <text evidence="5">The sequence shown here is derived from an EMBL/GenBank/DDBJ whole genome shotgun (WGS) entry which is preliminary data.</text>
</comment>
<dbReference type="Proteomes" id="UP000231279">
    <property type="component" value="Unassembled WGS sequence"/>
</dbReference>
<evidence type="ECO:0000313" key="6">
    <source>
        <dbReference type="Proteomes" id="UP000231279"/>
    </source>
</evidence>
<dbReference type="EMBL" id="NKXS01000885">
    <property type="protein sequence ID" value="PIN21781.1"/>
    <property type="molecule type" value="Genomic_DNA"/>
</dbReference>
<keyword evidence="6" id="KW-1185">Reference proteome</keyword>
<protein>
    <recommendedName>
        <fullName evidence="3">WW domain-containing protein</fullName>
    </recommendedName>
</protein>
<dbReference type="PROSITE" id="PS50020">
    <property type="entry name" value="WW_DOMAIN_2"/>
    <property type="match status" value="1"/>
</dbReference>
<keyword evidence="2" id="KW-0963">Cytoplasm</keyword>